<gene>
    <name evidence="1" type="ORF">M3M35_02840</name>
</gene>
<dbReference type="RefSeq" id="WP_252750491.1">
    <property type="nucleotide sequence ID" value="NZ_CP097116.1"/>
</dbReference>
<name>A0ABY5BRQ5_9LACO</name>
<protein>
    <submittedName>
        <fullName evidence="1">Uncharacterized protein</fullName>
    </submittedName>
</protein>
<evidence type="ECO:0000313" key="1">
    <source>
        <dbReference type="EMBL" id="USS85596.1"/>
    </source>
</evidence>
<sequence length="161" mass="18404">MKNIFLSRPNKFDPIYQNSVDKLTEELDHRGLYPITIGSTVFPNGIPVKEIKKQMHECKGIIILGIPQILIKDGIYKPGSENETRINNKLYPSVWNQIEGAMAFIIGIPIMIIADNELKCDGLFENGTLPLSTHRYNLKNSDWINDKSFIDPFNEWIGELE</sequence>
<evidence type="ECO:0000313" key="2">
    <source>
        <dbReference type="Proteomes" id="UP001056707"/>
    </source>
</evidence>
<dbReference type="EMBL" id="CP097116">
    <property type="protein sequence ID" value="USS85596.1"/>
    <property type="molecule type" value="Genomic_DNA"/>
</dbReference>
<keyword evidence="2" id="KW-1185">Reference proteome</keyword>
<reference evidence="1" key="1">
    <citation type="submission" date="2022-05" db="EMBL/GenBank/DDBJ databases">
        <authorList>
            <person name="Oliphant S.A."/>
            <person name="Watson-Haigh N.S."/>
            <person name="Sumby K.M."/>
            <person name="Gardner J.M."/>
            <person name="Jiranek V."/>
        </authorList>
    </citation>
    <scope>NUCLEOTIDE SEQUENCE</scope>
    <source>
        <strain evidence="1">KI16_H9</strain>
    </source>
</reference>
<accession>A0ABY5BRQ5</accession>
<organism evidence="1 2">
    <name type="scientific">Fructilactobacillus myrtifloralis</name>
    <dbReference type="NCBI Taxonomy" id="2940301"/>
    <lineage>
        <taxon>Bacteria</taxon>
        <taxon>Bacillati</taxon>
        <taxon>Bacillota</taxon>
        <taxon>Bacilli</taxon>
        <taxon>Lactobacillales</taxon>
        <taxon>Lactobacillaceae</taxon>
        <taxon>Fructilactobacillus</taxon>
    </lineage>
</organism>
<dbReference type="Proteomes" id="UP001056707">
    <property type="component" value="Chromosome"/>
</dbReference>
<proteinExistence type="predicted"/>